<evidence type="ECO:0000313" key="2">
    <source>
        <dbReference type="EMBL" id="CAE6345870.1"/>
    </source>
</evidence>
<dbReference type="GO" id="GO:0004674">
    <property type="term" value="F:protein serine/threonine kinase activity"/>
    <property type="evidence" value="ECO:0007669"/>
    <property type="project" value="TreeGrafter"/>
</dbReference>
<proteinExistence type="predicted"/>
<dbReference type="SMART" id="SM00220">
    <property type="entry name" value="S_TKc"/>
    <property type="match status" value="1"/>
</dbReference>
<dbReference type="EMBL" id="CAJMWS010000041">
    <property type="protein sequence ID" value="CAE6345870.1"/>
    <property type="molecule type" value="Genomic_DNA"/>
</dbReference>
<dbReference type="InterPro" id="IPR051681">
    <property type="entry name" value="Ser/Thr_Kinases-Pseudokinases"/>
</dbReference>
<dbReference type="PROSITE" id="PS00108">
    <property type="entry name" value="PROTEIN_KINASE_ST"/>
    <property type="match status" value="1"/>
</dbReference>
<protein>
    <recommendedName>
        <fullName evidence="1">Protein kinase domain-containing protein</fullName>
    </recommendedName>
</protein>
<dbReference type="Proteomes" id="UP000663846">
    <property type="component" value="Unassembled WGS sequence"/>
</dbReference>
<dbReference type="InterPro" id="IPR001245">
    <property type="entry name" value="Ser-Thr/Tyr_kinase_cat_dom"/>
</dbReference>
<dbReference type="Gene3D" id="3.40.50.1460">
    <property type="match status" value="1"/>
</dbReference>
<name>A0A8H2W881_9AGAM</name>
<dbReference type="Pfam" id="PF07714">
    <property type="entry name" value="PK_Tyr_Ser-Thr"/>
    <property type="match status" value="1"/>
</dbReference>
<dbReference type="InterPro" id="IPR008271">
    <property type="entry name" value="Ser/Thr_kinase_AS"/>
</dbReference>
<dbReference type="GO" id="GO:0005524">
    <property type="term" value="F:ATP binding"/>
    <property type="evidence" value="ECO:0007669"/>
    <property type="project" value="InterPro"/>
</dbReference>
<evidence type="ECO:0000259" key="1">
    <source>
        <dbReference type="PROSITE" id="PS50011"/>
    </source>
</evidence>
<dbReference type="InterPro" id="IPR000719">
    <property type="entry name" value="Prot_kinase_dom"/>
</dbReference>
<accession>A0A8H2W881</accession>
<dbReference type="SUPFAM" id="SSF56112">
    <property type="entry name" value="Protein kinase-like (PK-like)"/>
    <property type="match status" value="1"/>
</dbReference>
<evidence type="ECO:0000313" key="3">
    <source>
        <dbReference type="Proteomes" id="UP000663846"/>
    </source>
</evidence>
<gene>
    <name evidence="2" type="ORF">RDB_LOCUS7047</name>
</gene>
<sequence>MLVLHTDLPAHPEAPEINSTMPASDIIAYLVQYGCPDVTDELDARHSAVEPVAVGGCSDVYDGKLLDGTPVAIKCPRGPTARYITSQMDSPDKTLKRAAKELYTWSTFRHPNIAKLLGVAMYQGRMSMVSPWISPGNFYSYISMHRNMANHFDLCVQVAEGLAYLHGNNVVHGDLKACNVLVNEEGEVKLTDFGLSVLEESALRFTASQNHCEGTARWMAPELIKQTSPRCMETDVYAFGMTVIEIMTEAIPFSDIDNNGRVMYIVANEGKTPPKPSRLNFNSARNDAWWLILLQCWDPSARYRPTIEQVLRGLTDENWEHLIQHALGGNPRNSNSRTQCFGVTVGINSLSGQGDSESHFQGAVNDADRVAKFLRHRFNCEDRTISLRNDLATPPAIIKILEHLLNNPIVQKGDHIVFYYAGPVFEDLDTAFLNFAEYQEGVLNEESEKSKIRGTTESLLADVMEKLALLKGCRVYIILDLRRSHPHANPPSDTQSHCFSTKTRLSDGLGNRSLFEDSAPYVLLSGSGDQRGMSHELNDSGYGGYFTDALLKSISHLGSLPTTTFEGLLHELRVTIDQSLYKAKASSRGIKIRSDRIPVCYGSVKNQIIFTPGRSPAFPVQYFDAEDGMWILKAGSRSGVTLNSAWDIFATTTAHQNPTPIGTSLAKDPGQDTTRLEPRNKHEIKNIMRAFEQRFKEVSVYAVPMEGASNHPLRVYIDIKERLEILDKPSSYARLHSSTNRNPATHYITQSTPEDADIIVRCLTHNPGSDLEHLPIPGSWEGLELQTEAMFYLQTPRVLAFHQEQPLLCGIGPVDDIASALMAAAWWNWHLDCINTPTLLQTKISVQLLKLGEWKGSTLLRCGTTPLHMSDAGVVQLLTRPQDRYGIRIVNDANLPLYAWVFYFSASDLSIRKLFGPVQSLPNIPPGESITIGDEICSKEIVRIGFALNDNQSMDIGFVKVFWSTGYLNMSEVAQSAPCCDTHYLVSSKPGTFLEDCPRDFDEWGAVTITIVQVS</sequence>
<dbReference type="InterPro" id="IPR011009">
    <property type="entry name" value="Kinase-like_dom_sf"/>
</dbReference>
<dbReference type="AlphaFoldDB" id="A0A8H2W881"/>
<dbReference type="PANTHER" id="PTHR44329">
    <property type="entry name" value="SERINE/THREONINE-PROTEIN KINASE TNNI3K-RELATED"/>
    <property type="match status" value="1"/>
</dbReference>
<dbReference type="PROSITE" id="PS50011">
    <property type="entry name" value="PROTEIN_KINASE_DOM"/>
    <property type="match status" value="1"/>
</dbReference>
<feature type="domain" description="Protein kinase" evidence="1">
    <location>
        <begin position="46"/>
        <end position="320"/>
    </location>
</feature>
<reference evidence="2" key="1">
    <citation type="submission" date="2021-01" db="EMBL/GenBank/DDBJ databases">
        <authorList>
            <person name="Kaushik A."/>
        </authorList>
    </citation>
    <scope>NUCLEOTIDE SEQUENCE</scope>
    <source>
        <strain evidence="2">AG1-1C</strain>
    </source>
</reference>
<organism evidence="2 3">
    <name type="scientific">Rhizoctonia solani</name>
    <dbReference type="NCBI Taxonomy" id="456999"/>
    <lineage>
        <taxon>Eukaryota</taxon>
        <taxon>Fungi</taxon>
        <taxon>Dikarya</taxon>
        <taxon>Basidiomycota</taxon>
        <taxon>Agaricomycotina</taxon>
        <taxon>Agaricomycetes</taxon>
        <taxon>Cantharellales</taxon>
        <taxon>Ceratobasidiaceae</taxon>
        <taxon>Rhizoctonia</taxon>
    </lineage>
</organism>
<comment type="caution">
    <text evidence="2">The sequence shown here is derived from an EMBL/GenBank/DDBJ whole genome shotgun (WGS) entry which is preliminary data.</text>
</comment>
<dbReference type="Gene3D" id="1.10.510.10">
    <property type="entry name" value="Transferase(Phosphotransferase) domain 1"/>
    <property type="match status" value="1"/>
</dbReference>